<reference evidence="5" key="1">
    <citation type="journal article" date="2019" name="Int. J. Syst. Evol. Microbiol.">
        <title>The Global Catalogue of Microorganisms (GCM) 10K type strain sequencing project: providing services to taxonomists for standard genome sequencing and annotation.</title>
        <authorList>
            <consortium name="The Broad Institute Genomics Platform"/>
            <consortium name="The Broad Institute Genome Sequencing Center for Infectious Disease"/>
            <person name="Wu L."/>
            <person name="Ma J."/>
        </authorList>
    </citation>
    <scope>NUCLEOTIDE SEQUENCE [LARGE SCALE GENOMIC DNA]</scope>
    <source>
        <strain evidence="5">CCUG 56754</strain>
    </source>
</reference>
<dbReference type="EC" id="3.4.21.-" evidence="4"/>
<dbReference type="Proteomes" id="UP001597040">
    <property type="component" value="Unassembled WGS sequence"/>
</dbReference>
<sequence>MKIKWMFSIISTVIILGASVYGYVYFSNAIPGQLNEPSKILASEPTSAVVSDIAEPKDMKEIIHDNQKSVVMIEVPNGSLGSGFLYNDKGDVITNAHVVSDVIDVNVTTADSREFSGKVIGISGDTDVAVVRVDGLKGMEPLKMRTDESAEIGDEVLALGNPFGLENTVTNGIISGVNRDFDLAPYHYEDVYQISAPIAPGNSGGPLIDLTTGEVLGINSAASDQGSIGFSIPITNVIALIEGWSSNPMTSLPNAVQHTEESENEEVPYATDENLALNLVNYFYENINYDDYVTAYSLLGSSWQSNTSYDHFRNGYLYTNLIIIDDIFSSKDGEIVEVTAIITAEEQISGNLTYNKYKVTYTVGYENGQMKLITGEGEEIN</sequence>
<keyword evidence="5" id="KW-1185">Reference proteome</keyword>
<name>A0ABW3LH05_9BACI</name>
<keyword evidence="3" id="KW-0720">Serine protease</keyword>
<protein>
    <submittedName>
        <fullName evidence="4">S1C family serine protease</fullName>
        <ecNumber evidence="4">3.4.21.-</ecNumber>
    </submittedName>
</protein>
<dbReference type="InterPro" id="IPR001940">
    <property type="entry name" value="Peptidase_S1C"/>
</dbReference>
<dbReference type="GO" id="GO:0008233">
    <property type="term" value="F:peptidase activity"/>
    <property type="evidence" value="ECO:0007669"/>
    <property type="project" value="UniProtKB-KW"/>
</dbReference>
<accession>A0ABW3LH05</accession>
<evidence type="ECO:0000313" key="4">
    <source>
        <dbReference type="EMBL" id="MFD1037138.1"/>
    </source>
</evidence>
<dbReference type="GO" id="GO:0006508">
    <property type="term" value="P:proteolysis"/>
    <property type="evidence" value="ECO:0007669"/>
    <property type="project" value="UniProtKB-KW"/>
</dbReference>
<dbReference type="Gene3D" id="2.40.10.120">
    <property type="match status" value="1"/>
</dbReference>
<evidence type="ECO:0000256" key="2">
    <source>
        <dbReference type="ARBA" id="ARBA00022801"/>
    </source>
</evidence>
<keyword evidence="1 4" id="KW-0645">Protease</keyword>
<dbReference type="RefSeq" id="WP_390358955.1">
    <property type="nucleotide sequence ID" value="NZ_JBHTKJ010000007.1"/>
</dbReference>
<dbReference type="InterPro" id="IPR051201">
    <property type="entry name" value="Chloro_Bact_Ser_Proteases"/>
</dbReference>
<keyword evidence="2 4" id="KW-0378">Hydrolase</keyword>
<evidence type="ECO:0000256" key="3">
    <source>
        <dbReference type="ARBA" id="ARBA00022825"/>
    </source>
</evidence>
<dbReference type="PRINTS" id="PR00834">
    <property type="entry name" value="PROTEASES2C"/>
</dbReference>
<dbReference type="EMBL" id="JBHTKJ010000007">
    <property type="protein sequence ID" value="MFD1037138.1"/>
    <property type="molecule type" value="Genomic_DNA"/>
</dbReference>
<dbReference type="Pfam" id="PF13365">
    <property type="entry name" value="Trypsin_2"/>
    <property type="match status" value="1"/>
</dbReference>
<evidence type="ECO:0000256" key="1">
    <source>
        <dbReference type="ARBA" id="ARBA00022670"/>
    </source>
</evidence>
<dbReference type="PANTHER" id="PTHR43343">
    <property type="entry name" value="PEPTIDASE S12"/>
    <property type="match status" value="1"/>
</dbReference>
<proteinExistence type="predicted"/>
<gene>
    <name evidence="4" type="ORF">ACFQ3N_01675</name>
</gene>
<comment type="caution">
    <text evidence="4">The sequence shown here is derived from an EMBL/GenBank/DDBJ whole genome shotgun (WGS) entry which is preliminary data.</text>
</comment>
<evidence type="ECO:0000313" key="5">
    <source>
        <dbReference type="Proteomes" id="UP001597040"/>
    </source>
</evidence>
<dbReference type="InterPro" id="IPR009003">
    <property type="entry name" value="Peptidase_S1_PA"/>
</dbReference>
<organism evidence="4 5">
    <name type="scientific">Virgibacillus byunsanensis</name>
    <dbReference type="NCBI Taxonomy" id="570945"/>
    <lineage>
        <taxon>Bacteria</taxon>
        <taxon>Bacillati</taxon>
        <taxon>Bacillota</taxon>
        <taxon>Bacilli</taxon>
        <taxon>Bacillales</taxon>
        <taxon>Bacillaceae</taxon>
        <taxon>Virgibacillus</taxon>
    </lineage>
</organism>
<dbReference type="PANTHER" id="PTHR43343:SF3">
    <property type="entry name" value="PROTEASE DO-LIKE 8, CHLOROPLASTIC"/>
    <property type="match status" value="1"/>
</dbReference>
<dbReference type="SUPFAM" id="SSF50494">
    <property type="entry name" value="Trypsin-like serine proteases"/>
    <property type="match status" value="1"/>
</dbReference>